<sequence length="391" mass="41492">MSPPKIRVLIVDDSAVVRKLVTEALAHDPAIEVVGTAVDPIIARTKIEQLNPDVITLDIEMPRMDGLTYLREIMETRPRPVIIMSSLSKTGSTQALEALRLGAVDVLGKPGGAYSFGDLGPQLCEKIKAAAVARLRPKEHTPALATAPASLRTTAATAINSGSTSPSPLTAREVVARIPLSTTHRQHHPRRIILLGASTGGTEALRSVLTRLPAGLPGIAIVQHIPPVFSKAFADRLNTLCAFPVREAVDGDRLTPSLALIAPGGRHLVLQWSSDGYRVRLSDWPAVWHQRPAVDILFKSAVECAGPQAIAGVFTGMGKDGAEGLLRLREKGALTFSQDEASSIVYGMPRAAWEQGGSQKQISLPMAAQHIVSLVETTSAAPPMAGDAHPA</sequence>
<comment type="PTM">
    <text evidence="5">Phosphorylated by CheA. Phosphorylation of the N-terminal regulatory domain activates the methylesterase activity.</text>
</comment>
<proteinExistence type="inferred from homology"/>
<keyword evidence="11" id="KW-1185">Reference proteome</keyword>
<dbReference type="EC" id="3.5.1.44" evidence="5"/>
<dbReference type="PROSITE" id="PS50122">
    <property type="entry name" value="CHEB"/>
    <property type="match status" value="1"/>
</dbReference>
<dbReference type="PANTHER" id="PTHR42872">
    <property type="entry name" value="PROTEIN-GLUTAMATE METHYLESTERASE/PROTEIN-GLUTAMINE GLUTAMINASE"/>
    <property type="match status" value="1"/>
</dbReference>
<name>A0A556QPU1_9BACT</name>
<feature type="active site" evidence="5 6">
    <location>
        <position position="320"/>
    </location>
</feature>
<dbReference type="Gene3D" id="3.40.50.180">
    <property type="entry name" value="Methylesterase CheB, C-terminal domain"/>
    <property type="match status" value="1"/>
</dbReference>
<dbReference type="GO" id="GO:0006935">
    <property type="term" value="P:chemotaxis"/>
    <property type="evidence" value="ECO:0007669"/>
    <property type="project" value="UniProtKB-UniRule"/>
</dbReference>
<dbReference type="SMART" id="SM00448">
    <property type="entry name" value="REC"/>
    <property type="match status" value="1"/>
</dbReference>
<feature type="domain" description="CheB-type methylesterase" evidence="9">
    <location>
        <begin position="179"/>
        <end position="378"/>
    </location>
</feature>
<dbReference type="SUPFAM" id="SSF52172">
    <property type="entry name" value="CheY-like"/>
    <property type="match status" value="1"/>
</dbReference>
<evidence type="ECO:0000259" key="8">
    <source>
        <dbReference type="PROSITE" id="PS50110"/>
    </source>
</evidence>
<comment type="subcellular location">
    <subcellularLocation>
        <location evidence="5">Cytoplasm</location>
    </subcellularLocation>
</comment>
<dbReference type="Pfam" id="PF01339">
    <property type="entry name" value="CheB_methylest"/>
    <property type="match status" value="1"/>
</dbReference>
<dbReference type="PANTHER" id="PTHR42872:SF6">
    <property type="entry name" value="PROTEIN-GLUTAMATE METHYLESTERASE_PROTEIN-GLUTAMINE GLUTAMINASE"/>
    <property type="match status" value="1"/>
</dbReference>
<comment type="catalytic activity">
    <reaction evidence="4 5">
        <text>[protein]-L-glutamate 5-O-methyl ester + H2O = L-glutamyl-[protein] + methanol + H(+)</text>
        <dbReference type="Rhea" id="RHEA:23236"/>
        <dbReference type="Rhea" id="RHEA-COMP:10208"/>
        <dbReference type="Rhea" id="RHEA-COMP:10311"/>
        <dbReference type="ChEBI" id="CHEBI:15377"/>
        <dbReference type="ChEBI" id="CHEBI:15378"/>
        <dbReference type="ChEBI" id="CHEBI:17790"/>
        <dbReference type="ChEBI" id="CHEBI:29973"/>
        <dbReference type="ChEBI" id="CHEBI:82795"/>
        <dbReference type="EC" id="3.1.1.61"/>
    </reaction>
</comment>
<dbReference type="EMBL" id="VMBG01000001">
    <property type="protein sequence ID" value="TSJ78663.1"/>
    <property type="molecule type" value="Genomic_DNA"/>
</dbReference>
<evidence type="ECO:0000256" key="1">
    <source>
        <dbReference type="ARBA" id="ARBA00022490"/>
    </source>
</evidence>
<dbReference type="SUPFAM" id="SSF52738">
    <property type="entry name" value="Methylesterase CheB, C-terminal domain"/>
    <property type="match status" value="1"/>
</dbReference>
<protein>
    <recommendedName>
        <fullName evidence="5">Protein-glutamate methylesterase/protein-glutamine glutaminase</fullName>
        <ecNumber evidence="5">3.1.1.61</ecNumber>
        <ecNumber evidence="5">3.5.1.44</ecNumber>
    </recommendedName>
</protein>
<dbReference type="NCBIfam" id="NF001965">
    <property type="entry name" value="PRK00742.1"/>
    <property type="match status" value="1"/>
</dbReference>
<evidence type="ECO:0000256" key="7">
    <source>
        <dbReference type="PROSITE-ProRule" id="PRU00169"/>
    </source>
</evidence>
<evidence type="ECO:0000256" key="4">
    <source>
        <dbReference type="ARBA" id="ARBA00048267"/>
    </source>
</evidence>
<comment type="domain">
    <text evidence="5">Contains a C-terminal catalytic domain, and an N-terminal region which modulates catalytic activity.</text>
</comment>
<dbReference type="Pfam" id="PF00072">
    <property type="entry name" value="Response_reg"/>
    <property type="match status" value="1"/>
</dbReference>
<dbReference type="InterPro" id="IPR008248">
    <property type="entry name" value="CheB-like"/>
</dbReference>
<dbReference type="Proteomes" id="UP000315648">
    <property type="component" value="Unassembled WGS sequence"/>
</dbReference>
<dbReference type="InterPro" id="IPR000673">
    <property type="entry name" value="Sig_transdc_resp-reg_Me-estase"/>
</dbReference>
<dbReference type="OrthoDB" id="9793421at2"/>
<keyword evidence="3 5" id="KW-0378">Hydrolase</keyword>
<dbReference type="Gene3D" id="3.40.50.2300">
    <property type="match status" value="1"/>
</dbReference>
<dbReference type="HAMAP" id="MF_00099">
    <property type="entry name" value="CheB_chemtxs"/>
    <property type="match status" value="1"/>
</dbReference>
<feature type="active site" evidence="5 6">
    <location>
        <position position="224"/>
    </location>
</feature>
<keyword evidence="2 5" id="KW-0145">Chemotaxis</keyword>
<dbReference type="AlphaFoldDB" id="A0A556QPU1"/>
<comment type="caution">
    <text evidence="10">The sequence shown here is derived from an EMBL/GenBank/DDBJ whole genome shotgun (WGS) entry which is preliminary data.</text>
</comment>
<feature type="domain" description="Response regulatory" evidence="8">
    <location>
        <begin position="7"/>
        <end position="124"/>
    </location>
</feature>
<gene>
    <name evidence="5" type="primary">cheB</name>
    <name evidence="10" type="ORF">FPL22_04990</name>
</gene>
<dbReference type="CDD" id="cd16432">
    <property type="entry name" value="CheB_Rec"/>
    <property type="match status" value="1"/>
</dbReference>
<comment type="function">
    <text evidence="5">Involved in chemotaxis. Part of a chemotaxis signal transduction system that modulates chemotaxis in response to various stimuli. Catalyzes the demethylation of specific methylglutamate residues introduced into the chemoreceptors (methyl-accepting chemotaxis proteins or MCP) by CheR. Also mediates the irreversible deamidation of specific glutamine residues to glutamic acid.</text>
</comment>
<dbReference type="InterPro" id="IPR035909">
    <property type="entry name" value="CheB_C"/>
</dbReference>
<reference evidence="10 11" key="1">
    <citation type="submission" date="2019-07" db="EMBL/GenBank/DDBJ databases">
        <title>Description of 53C-WASEF.</title>
        <authorList>
            <person name="Pitt A."/>
            <person name="Hahn M.W."/>
        </authorList>
    </citation>
    <scope>NUCLEOTIDE SEQUENCE [LARGE SCALE GENOMIC DNA]</scope>
    <source>
        <strain evidence="10 11">53C-WASEF</strain>
    </source>
</reference>
<feature type="active site" evidence="5 6">
    <location>
        <position position="198"/>
    </location>
</feature>
<dbReference type="GO" id="GO:0050568">
    <property type="term" value="F:protein-glutamine glutaminase activity"/>
    <property type="evidence" value="ECO:0007669"/>
    <property type="project" value="UniProtKB-UniRule"/>
</dbReference>
<evidence type="ECO:0000256" key="5">
    <source>
        <dbReference type="HAMAP-Rule" id="MF_00099"/>
    </source>
</evidence>
<organism evidence="10 11">
    <name type="scientific">Rariglobus hedericola</name>
    <dbReference type="NCBI Taxonomy" id="2597822"/>
    <lineage>
        <taxon>Bacteria</taxon>
        <taxon>Pseudomonadati</taxon>
        <taxon>Verrucomicrobiota</taxon>
        <taxon>Opitutia</taxon>
        <taxon>Opitutales</taxon>
        <taxon>Opitutaceae</taxon>
        <taxon>Rariglobus</taxon>
    </lineage>
</organism>
<evidence type="ECO:0000256" key="3">
    <source>
        <dbReference type="ARBA" id="ARBA00022801"/>
    </source>
</evidence>
<evidence type="ECO:0000259" key="9">
    <source>
        <dbReference type="PROSITE" id="PS50122"/>
    </source>
</evidence>
<keyword evidence="5 7" id="KW-0597">Phosphoprotein</keyword>
<dbReference type="RefSeq" id="WP_144229004.1">
    <property type="nucleotide sequence ID" value="NZ_CBCRVV010000002.1"/>
</dbReference>
<dbReference type="PIRSF" id="PIRSF000876">
    <property type="entry name" value="RR_chemtxs_CheB"/>
    <property type="match status" value="1"/>
</dbReference>
<dbReference type="CDD" id="cd17541">
    <property type="entry name" value="REC_CheB-like"/>
    <property type="match status" value="1"/>
</dbReference>
<dbReference type="GO" id="GO:0000156">
    <property type="term" value="F:phosphorelay response regulator activity"/>
    <property type="evidence" value="ECO:0007669"/>
    <property type="project" value="InterPro"/>
</dbReference>
<dbReference type="PROSITE" id="PS50110">
    <property type="entry name" value="RESPONSE_REGULATORY"/>
    <property type="match status" value="1"/>
</dbReference>
<evidence type="ECO:0000256" key="6">
    <source>
        <dbReference type="PROSITE-ProRule" id="PRU00050"/>
    </source>
</evidence>
<evidence type="ECO:0000313" key="10">
    <source>
        <dbReference type="EMBL" id="TSJ78663.1"/>
    </source>
</evidence>
<dbReference type="EC" id="3.1.1.61" evidence="5"/>
<feature type="modified residue" description="4-aspartylphosphate" evidence="5 7">
    <location>
        <position position="58"/>
    </location>
</feature>
<keyword evidence="1 5" id="KW-0963">Cytoplasm</keyword>
<dbReference type="InterPro" id="IPR001789">
    <property type="entry name" value="Sig_transdc_resp-reg_receiver"/>
</dbReference>
<comment type="similarity">
    <text evidence="5">Belongs to the CheB family.</text>
</comment>
<evidence type="ECO:0000256" key="2">
    <source>
        <dbReference type="ARBA" id="ARBA00022500"/>
    </source>
</evidence>
<dbReference type="InterPro" id="IPR011006">
    <property type="entry name" value="CheY-like_superfamily"/>
</dbReference>
<evidence type="ECO:0000313" key="11">
    <source>
        <dbReference type="Proteomes" id="UP000315648"/>
    </source>
</evidence>
<dbReference type="GO" id="GO:0008984">
    <property type="term" value="F:protein-glutamate methylesterase activity"/>
    <property type="evidence" value="ECO:0007669"/>
    <property type="project" value="UniProtKB-UniRule"/>
</dbReference>
<dbReference type="GO" id="GO:0005737">
    <property type="term" value="C:cytoplasm"/>
    <property type="evidence" value="ECO:0007669"/>
    <property type="project" value="UniProtKB-SubCell"/>
</dbReference>
<accession>A0A556QPU1</accession>
<comment type="catalytic activity">
    <reaction evidence="5">
        <text>L-glutaminyl-[protein] + H2O = L-glutamyl-[protein] + NH4(+)</text>
        <dbReference type="Rhea" id="RHEA:16441"/>
        <dbReference type="Rhea" id="RHEA-COMP:10207"/>
        <dbReference type="Rhea" id="RHEA-COMP:10208"/>
        <dbReference type="ChEBI" id="CHEBI:15377"/>
        <dbReference type="ChEBI" id="CHEBI:28938"/>
        <dbReference type="ChEBI" id="CHEBI:29973"/>
        <dbReference type="ChEBI" id="CHEBI:30011"/>
        <dbReference type="EC" id="3.5.1.44"/>
    </reaction>
</comment>